<name>A0ABD3QS74_9STRA</name>
<evidence type="ECO:0000313" key="1">
    <source>
        <dbReference type="EMBL" id="KAL3803008.1"/>
    </source>
</evidence>
<reference evidence="1 2" key="1">
    <citation type="journal article" date="2020" name="G3 (Bethesda)">
        <title>Improved Reference Genome for Cyclotella cryptica CCMP332, a Model for Cell Wall Morphogenesis, Salinity Adaptation, and Lipid Production in Diatoms (Bacillariophyta).</title>
        <authorList>
            <person name="Roberts W.R."/>
            <person name="Downey K.M."/>
            <person name="Ruck E.C."/>
            <person name="Traller J.C."/>
            <person name="Alverson A.J."/>
        </authorList>
    </citation>
    <scope>NUCLEOTIDE SEQUENCE [LARGE SCALE GENOMIC DNA]</scope>
    <source>
        <strain evidence="1 2">CCMP332</strain>
    </source>
</reference>
<dbReference type="Proteomes" id="UP001516023">
    <property type="component" value="Unassembled WGS sequence"/>
</dbReference>
<keyword evidence="2" id="KW-1185">Reference proteome</keyword>
<sequence length="491" mass="55420">MSLRKEKQLSANRWRRFVMITLICALLSMIPTLYDRRLVPVTITGSVYKSGGIHTTLSLCNTLVRHVGGGWSHQRNVTLDPTASHNYLPREMDWLRGTSKEWTTGCRNHDLRGHIYASPMGNQCGCGTTGFEPADSQWIWDAEENVTASSPSFQLVERLAKSKQTMCFAGDSIDLQFYFAIVNNLFRIRLLHHHDAQRPPFDRLANITIQQSQIPVVYSNATTGPTDYSKYWMCMKDILETIVTLDYKDGESHNATLRFFKVYGWSPWNFLLMDDCDILIYTLGIHYNAQAPMTENHYGGNQYADDFSAAVTFLAGFAASGEKKVAIWRSTLPQHFDSANGDGHYPSKGSGCVPLPEGAVNRLDVTLIQNFNRASEEGFAKHCNVSMTTPCDELLRHTCTMNATATNCRTVYKHLVDNNLTDLADAVRRRGDLVKGEILRWNIADLFNVPQWHSSDSDCSHFCYIPALYEEAFRRLDLLLLWANLAAGSAM</sequence>
<organism evidence="1 2">
    <name type="scientific">Cyclotella cryptica</name>
    <dbReference type="NCBI Taxonomy" id="29204"/>
    <lineage>
        <taxon>Eukaryota</taxon>
        <taxon>Sar</taxon>
        <taxon>Stramenopiles</taxon>
        <taxon>Ochrophyta</taxon>
        <taxon>Bacillariophyta</taxon>
        <taxon>Coscinodiscophyceae</taxon>
        <taxon>Thalassiosirophycidae</taxon>
        <taxon>Stephanodiscales</taxon>
        <taxon>Stephanodiscaceae</taxon>
        <taxon>Cyclotella</taxon>
    </lineage>
</organism>
<protein>
    <submittedName>
        <fullName evidence="1">Uncharacterized protein</fullName>
    </submittedName>
</protein>
<comment type="caution">
    <text evidence="1">The sequence shown here is derived from an EMBL/GenBank/DDBJ whole genome shotgun (WGS) entry which is preliminary data.</text>
</comment>
<proteinExistence type="predicted"/>
<dbReference type="AlphaFoldDB" id="A0ABD3QS74"/>
<dbReference type="EMBL" id="JABMIG020000016">
    <property type="protein sequence ID" value="KAL3803008.1"/>
    <property type="molecule type" value="Genomic_DNA"/>
</dbReference>
<accession>A0ABD3QS74</accession>
<gene>
    <name evidence="1" type="ORF">HJC23_011631</name>
</gene>
<evidence type="ECO:0000313" key="2">
    <source>
        <dbReference type="Proteomes" id="UP001516023"/>
    </source>
</evidence>